<dbReference type="GO" id="GO:0005544">
    <property type="term" value="F:calcium-dependent phospholipid binding"/>
    <property type="evidence" value="ECO:0007669"/>
    <property type="project" value="TreeGrafter"/>
</dbReference>
<reference evidence="2 3" key="1">
    <citation type="journal article" date="2018" name="Genomics">
        <title>Molecular footprints of inshore aquatic adaptation in Indo-Pacific humpback dolphin (Sousa chinensis).</title>
        <authorList>
            <person name="Ming Y."/>
            <person name="Jian J."/>
            <person name="Yu F."/>
            <person name="Yu X."/>
            <person name="Wang J."/>
            <person name="Liu W."/>
        </authorList>
    </citation>
    <scope>NUCLEOTIDE SEQUENCE [LARGE SCALE GENOMIC DNA]</scope>
    <source>
        <strain evidence="2">MY-2018</strain>
        <tissue evidence="2">Skin</tissue>
    </source>
</reference>
<feature type="non-terminal residue" evidence="2">
    <location>
        <position position="1"/>
    </location>
</feature>
<evidence type="ECO:0000313" key="3">
    <source>
        <dbReference type="Proteomes" id="UP000295264"/>
    </source>
</evidence>
<dbReference type="GO" id="GO:0005509">
    <property type="term" value="F:calcium ion binding"/>
    <property type="evidence" value="ECO:0007669"/>
    <property type="project" value="TreeGrafter"/>
</dbReference>
<dbReference type="PANTHER" id="PTHR45761">
    <property type="entry name" value="EXTENDED SYNAPTOTAGMIN-LIKE PROTEIN 2, ISOFORM C"/>
    <property type="match status" value="1"/>
</dbReference>
<keyword evidence="3" id="KW-1185">Reference proteome</keyword>
<dbReference type="GO" id="GO:0008429">
    <property type="term" value="F:phosphatidylethanolamine binding"/>
    <property type="evidence" value="ECO:0007669"/>
    <property type="project" value="TreeGrafter"/>
</dbReference>
<accession>A0A484GLQ3</accession>
<dbReference type="InterPro" id="IPR051634">
    <property type="entry name" value="Extended_Synaptotagmin"/>
</dbReference>
<dbReference type="SMART" id="SM00239">
    <property type="entry name" value="C2"/>
    <property type="match status" value="1"/>
</dbReference>
<feature type="non-terminal residue" evidence="2">
    <location>
        <position position="146"/>
    </location>
</feature>
<dbReference type="GO" id="GO:0035091">
    <property type="term" value="F:phosphatidylinositol binding"/>
    <property type="evidence" value="ECO:0007669"/>
    <property type="project" value="TreeGrafter"/>
</dbReference>
<feature type="domain" description="C2" evidence="1">
    <location>
        <begin position="19"/>
        <end position="141"/>
    </location>
</feature>
<protein>
    <recommendedName>
        <fullName evidence="1">C2 domain-containing protein</fullName>
    </recommendedName>
</protein>
<dbReference type="EMBL" id="QWLN02005965">
    <property type="protein sequence ID" value="TEA36632.1"/>
    <property type="molecule type" value="Genomic_DNA"/>
</dbReference>
<gene>
    <name evidence="2" type="ORF">DBR06_SOUSAS310005</name>
</gene>
<evidence type="ECO:0000313" key="2">
    <source>
        <dbReference type="EMBL" id="TEA36632.1"/>
    </source>
</evidence>
<name>A0A484GLQ3_SOUCH</name>
<dbReference type="GO" id="GO:0031210">
    <property type="term" value="F:phosphatidylcholine binding"/>
    <property type="evidence" value="ECO:0007669"/>
    <property type="project" value="TreeGrafter"/>
</dbReference>
<dbReference type="AlphaFoldDB" id="A0A484GLQ3"/>
<dbReference type="InterPro" id="IPR000008">
    <property type="entry name" value="C2_dom"/>
</dbReference>
<dbReference type="FunFam" id="2.60.40.150:FF:000124">
    <property type="entry name" value="extended synaptotagmin-1 isoform X1"/>
    <property type="match status" value="1"/>
</dbReference>
<dbReference type="GO" id="GO:0005789">
    <property type="term" value="C:endoplasmic reticulum membrane"/>
    <property type="evidence" value="ECO:0007669"/>
    <property type="project" value="TreeGrafter"/>
</dbReference>
<sequence>ELQQRLTHSDSPLEAPAWTLGQVKLTVWYYSEERKLVSIIHSCWAFRQNGRYPPDPYVSLLLLPDKNWGTKRKSSQKKRTLNPEFNEQFEWKLPLDEAFRRKLDVSVKSSSSFMSRERELLRKVQLDLAEIDLSQGAVQWYDLMDD</sequence>
<dbReference type="Pfam" id="PF00168">
    <property type="entry name" value="C2"/>
    <property type="match status" value="1"/>
</dbReference>
<dbReference type="SUPFAM" id="SSF49562">
    <property type="entry name" value="C2 domain (Calcium/lipid-binding domain, CaLB)"/>
    <property type="match status" value="1"/>
</dbReference>
<dbReference type="Proteomes" id="UP000295264">
    <property type="component" value="Unassembled WGS sequence"/>
</dbReference>
<dbReference type="Gene3D" id="2.60.40.150">
    <property type="entry name" value="C2 domain"/>
    <property type="match status" value="1"/>
</dbReference>
<dbReference type="InterPro" id="IPR035892">
    <property type="entry name" value="C2_domain_sf"/>
</dbReference>
<proteinExistence type="predicted"/>
<evidence type="ECO:0000259" key="1">
    <source>
        <dbReference type="PROSITE" id="PS50004"/>
    </source>
</evidence>
<organism evidence="2 3">
    <name type="scientific">Sousa chinensis</name>
    <name type="common">Indo-pacific humpbacked dolphin</name>
    <name type="synonym">Steno chinensis</name>
    <dbReference type="NCBI Taxonomy" id="103600"/>
    <lineage>
        <taxon>Eukaryota</taxon>
        <taxon>Metazoa</taxon>
        <taxon>Chordata</taxon>
        <taxon>Craniata</taxon>
        <taxon>Vertebrata</taxon>
        <taxon>Euteleostomi</taxon>
        <taxon>Mammalia</taxon>
        <taxon>Eutheria</taxon>
        <taxon>Laurasiatheria</taxon>
        <taxon>Artiodactyla</taxon>
        <taxon>Whippomorpha</taxon>
        <taxon>Cetacea</taxon>
        <taxon>Odontoceti</taxon>
        <taxon>Delphinidae</taxon>
        <taxon>Sousa</taxon>
    </lineage>
</organism>
<comment type="caution">
    <text evidence="2">The sequence shown here is derived from an EMBL/GenBank/DDBJ whole genome shotgun (WGS) entry which is preliminary data.</text>
</comment>
<dbReference type="PROSITE" id="PS50004">
    <property type="entry name" value="C2"/>
    <property type="match status" value="1"/>
</dbReference>
<dbReference type="PANTHER" id="PTHR45761:SF3">
    <property type="entry name" value="EXTENDED SYNAPTOTAGMIN-1"/>
    <property type="match status" value="1"/>
</dbReference>